<organism evidence="1 2">
    <name type="scientific">Glossina pallidipes</name>
    <name type="common">Tsetse fly</name>
    <dbReference type="NCBI Taxonomy" id="7398"/>
    <lineage>
        <taxon>Eukaryota</taxon>
        <taxon>Metazoa</taxon>
        <taxon>Ecdysozoa</taxon>
        <taxon>Arthropoda</taxon>
        <taxon>Hexapoda</taxon>
        <taxon>Insecta</taxon>
        <taxon>Pterygota</taxon>
        <taxon>Neoptera</taxon>
        <taxon>Endopterygota</taxon>
        <taxon>Diptera</taxon>
        <taxon>Brachycera</taxon>
        <taxon>Muscomorpha</taxon>
        <taxon>Hippoboscoidea</taxon>
        <taxon>Glossinidae</taxon>
        <taxon>Glossina</taxon>
    </lineage>
</organism>
<protein>
    <submittedName>
        <fullName evidence="1">Uncharacterized protein</fullName>
    </submittedName>
</protein>
<sequence>MSFNLTCSLDGETPNRYFGHFQIVTNFFKRKQSLFRLWVKFRFCHHHESLHTDDLYLYEVSDGLDLRPMGPMRYIINEQGLKQKVDVIAKNLEERTTKILINDLVK</sequence>
<dbReference type="VEuPathDB" id="VectorBase:GPAI042430"/>
<dbReference type="AlphaFoldDB" id="A0A1B0ADR0"/>
<name>A0A1B0ADR0_GLOPL</name>
<dbReference type="EnsemblMetazoa" id="GPAI042430-RA">
    <property type="protein sequence ID" value="GPAI042430-PA"/>
    <property type="gene ID" value="GPAI042430"/>
</dbReference>
<accession>A0A1B0ADR0</accession>
<reference evidence="1" key="2">
    <citation type="submission" date="2020-05" db="UniProtKB">
        <authorList>
            <consortium name="EnsemblMetazoa"/>
        </authorList>
    </citation>
    <scope>IDENTIFICATION</scope>
    <source>
        <strain evidence="1">IAEA</strain>
    </source>
</reference>
<dbReference type="Proteomes" id="UP000092445">
    <property type="component" value="Unassembled WGS sequence"/>
</dbReference>
<proteinExistence type="predicted"/>
<evidence type="ECO:0000313" key="2">
    <source>
        <dbReference type="Proteomes" id="UP000092445"/>
    </source>
</evidence>
<keyword evidence="2" id="KW-1185">Reference proteome</keyword>
<evidence type="ECO:0000313" key="1">
    <source>
        <dbReference type="EnsemblMetazoa" id="GPAI042430-PA"/>
    </source>
</evidence>
<reference evidence="2" key="1">
    <citation type="submission" date="2014-03" db="EMBL/GenBank/DDBJ databases">
        <authorList>
            <person name="Aksoy S."/>
            <person name="Warren W."/>
            <person name="Wilson R.K."/>
        </authorList>
    </citation>
    <scope>NUCLEOTIDE SEQUENCE [LARGE SCALE GENOMIC DNA]</scope>
    <source>
        <strain evidence="2">IAEA</strain>
    </source>
</reference>